<dbReference type="SUPFAM" id="SSF57667">
    <property type="entry name" value="beta-beta-alpha zinc fingers"/>
    <property type="match status" value="1"/>
</dbReference>
<evidence type="ECO:0000256" key="8">
    <source>
        <dbReference type="ARBA" id="ARBA00023242"/>
    </source>
</evidence>
<accession>A0A6I8RX62</accession>
<proteinExistence type="predicted"/>
<dbReference type="CTD" id="55954"/>
<organism evidence="13">
    <name type="scientific">Xenopus tropicalis</name>
    <name type="common">Western clawed frog</name>
    <name type="synonym">Silurana tropicalis</name>
    <dbReference type="NCBI Taxonomy" id="8364"/>
    <lineage>
        <taxon>Eukaryota</taxon>
        <taxon>Metazoa</taxon>
        <taxon>Chordata</taxon>
        <taxon>Craniata</taxon>
        <taxon>Vertebrata</taxon>
        <taxon>Euteleostomi</taxon>
        <taxon>Amphibia</taxon>
        <taxon>Batrachia</taxon>
        <taxon>Anura</taxon>
        <taxon>Pipoidea</taxon>
        <taxon>Pipidae</taxon>
        <taxon>Xenopodinae</taxon>
        <taxon>Xenopus</taxon>
        <taxon>Silurana</taxon>
    </lineage>
</organism>
<keyword evidence="14" id="KW-1185">Reference proteome</keyword>
<dbReference type="Gene3D" id="3.30.160.60">
    <property type="entry name" value="Classic Zinc Finger"/>
    <property type="match status" value="1"/>
</dbReference>
<dbReference type="PANTHER" id="PTHR16465">
    <property type="entry name" value="NUCLEASE-RELATED"/>
    <property type="match status" value="1"/>
</dbReference>
<evidence type="ECO:0000256" key="3">
    <source>
        <dbReference type="ARBA" id="ARBA00022723"/>
    </source>
</evidence>
<dbReference type="PROSITE" id="PS50103">
    <property type="entry name" value="ZF_C3H1"/>
    <property type="match status" value="1"/>
</dbReference>
<evidence type="ECO:0000256" key="1">
    <source>
        <dbReference type="ARBA" id="ARBA00004123"/>
    </source>
</evidence>
<evidence type="ECO:0000313" key="13">
    <source>
        <dbReference type="Ensembl" id="ENSXETP00000089347"/>
    </source>
</evidence>
<feature type="domain" description="C3H1-type" evidence="12">
    <location>
        <begin position="51"/>
        <end position="79"/>
    </location>
</feature>
<name>A0A6I8RX62_XENTR</name>
<dbReference type="GO" id="GO:0008270">
    <property type="term" value="F:zinc ion binding"/>
    <property type="evidence" value="ECO:0007669"/>
    <property type="project" value="UniProtKB-KW"/>
</dbReference>
<dbReference type="Pfam" id="PF06220">
    <property type="entry name" value="zf-U1"/>
    <property type="match status" value="1"/>
</dbReference>
<protein>
    <recommendedName>
        <fullName evidence="9">Zinc finger matrin-type protein 5</fullName>
    </recommendedName>
    <alternativeName>
        <fullName evidence="10">U11/U12 small nuclear ribonucleoprotein 20 kDa protein</fullName>
    </alternativeName>
</protein>
<reference evidence="15" key="3">
    <citation type="submission" date="2025-04" db="UniProtKB">
        <authorList>
            <consortium name="RefSeq"/>
        </authorList>
    </citation>
    <scope>IDENTIFICATION</scope>
    <source>
        <strain evidence="15">Nigerian</strain>
        <tissue evidence="15">Liver and blood</tissue>
    </source>
</reference>
<feature type="zinc finger region" description="C3H1-type" evidence="11">
    <location>
        <begin position="51"/>
        <end position="79"/>
    </location>
</feature>
<dbReference type="AlphaFoldDB" id="A0A6I8RX62"/>
<gene>
    <name evidence="13 15 16" type="primary">zmat5</name>
    <name evidence="15" type="synonym">zmat5-a</name>
    <name evidence="15" type="synonym">zmat5-b</name>
</gene>
<dbReference type="RefSeq" id="XP_017947412.1">
    <property type="nucleotide sequence ID" value="XM_018091923.1"/>
</dbReference>
<dbReference type="OrthoDB" id="2417221at2759"/>
<dbReference type="GO" id="GO:0006397">
    <property type="term" value="P:mRNA processing"/>
    <property type="evidence" value="ECO:0007669"/>
    <property type="project" value="UniProtKB-KW"/>
</dbReference>
<keyword evidence="8" id="KW-0539">Nucleus</keyword>
<dbReference type="SUPFAM" id="SSF90229">
    <property type="entry name" value="CCCH zinc finger"/>
    <property type="match status" value="1"/>
</dbReference>
<dbReference type="GO" id="GO:0008380">
    <property type="term" value="P:RNA splicing"/>
    <property type="evidence" value="ECO:0007669"/>
    <property type="project" value="UniProtKB-KW"/>
</dbReference>
<evidence type="ECO:0000256" key="10">
    <source>
        <dbReference type="ARBA" id="ARBA00076547"/>
    </source>
</evidence>
<dbReference type="Xenbase" id="XB-GENE-984924">
    <property type="gene designation" value="zmat5"/>
</dbReference>
<keyword evidence="3 11" id="KW-0479">Metal-binding</keyword>
<evidence type="ECO:0000256" key="5">
    <source>
        <dbReference type="ARBA" id="ARBA00022771"/>
    </source>
</evidence>
<keyword evidence="7" id="KW-0508">mRNA splicing</keyword>
<dbReference type="InterPro" id="IPR000571">
    <property type="entry name" value="Znf_CCCH"/>
</dbReference>
<dbReference type="InterPro" id="IPR013085">
    <property type="entry name" value="U1-CZ_Znf_C2H2"/>
</dbReference>
<evidence type="ECO:0000256" key="7">
    <source>
        <dbReference type="ARBA" id="ARBA00023187"/>
    </source>
</evidence>
<dbReference type="InterPro" id="IPR036855">
    <property type="entry name" value="Znf_CCCH_sf"/>
</dbReference>
<evidence type="ECO:0000313" key="15">
    <source>
        <dbReference type="RefSeq" id="XP_017947412.1"/>
    </source>
</evidence>
<evidence type="ECO:0000256" key="2">
    <source>
        <dbReference type="ARBA" id="ARBA00022664"/>
    </source>
</evidence>
<evidence type="ECO:0000256" key="6">
    <source>
        <dbReference type="ARBA" id="ARBA00022833"/>
    </source>
</evidence>
<dbReference type="PANTHER" id="PTHR16465:SF0">
    <property type="entry name" value="ZINC FINGER MATRIN-TYPE PROTEIN 5"/>
    <property type="match status" value="1"/>
</dbReference>
<evidence type="ECO:0000256" key="4">
    <source>
        <dbReference type="ARBA" id="ARBA00022728"/>
    </source>
</evidence>
<reference evidence="13" key="1">
    <citation type="journal article" date="2010" name="Science">
        <title>The genome of the Western clawed frog Xenopus tropicalis.</title>
        <authorList>
            <person name="Hellsten U."/>
            <person name="Harland R.M."/>
            <person name="Gilchrist M.J."/>
            <person name="Hendrix D."/>
            <person name="Jurka J."/>
            <person name="Kapitonov V."/>
            <person name="Ovcharenko I."/>
            <person name="Putnam N.H."/>
            <person name="Shu S."/>
            <person name="Taher L."/>
            <person name="Blitz I.L."/>
            <person name="Blumberg B."/>
            <person name="Dichmann D.S."/>
            <person name="Dubchak I."/>
            <person name="Amaya E."/>
            <person name="Detter J.C."/>
            <person name="Fletcher R."/>
            <person name="Gerhard D.S."/>
            <person name="Goodstein D."/>
            <person name="Graves T."/>
            <person name="Grigoriev I.V."/>
            <person name="Grimwood J."/>
            <person name="Kawashima T."/>
            <person name="Lindquist E."/>
            <person name="Lucas S.M."/>
            <person name="Mead P.E."/>
            <person name="Mitros T."/>
            <person name="Ogino H."/>
            <person name="Ohta Y."/>
            <person name="Poliakov A.V."/>
            <person name="Pollet N."/>
            <person name="Robert J."/>
            <person name="Salamov A."/>
            <person name="Sater A.K."/>
            <person name="Schmutz J."/>
            <person name="Terry A."/>
            <person name="Vize P.D."/>
            <person name="Warren W.C."/>
            <person name="Wells D."/>
            <person name="Wills A."/>
            <person name="Wilson R.K."/>
            <person name="Zimmerman L.B."/>
            <person name="Zorn A.M."/>
            <person name="Grainger R."/>
            <person name="Grammer T."/>
            <person name="Khokha M.K."/>
            <person name="Richardson P.M."/>
            <person name="Rokhsar D.S."/>
        </authorList>
    </citation>
    <scope>NUCLEOTIDE SEQUENCE [LARGE SCALE GENOMIC DNA]</scope>
    <source>
        <strain evidence="13">Nigerian</strain>
    </source>
</reference>
<dbReference type="Bgee" id="ENSXETG00000036198">
    <property type="expression patterns" value="Expressed in gastrula and 12 other cell types or tissues"/>
</dbReference>
<dbReference type="GeneID" id="447964"/>
<comment type="subcellular location">
    <subcellularLocation>
        <location evidence="1">Nucleus</location>
    </subcellularLocation>
</comment>
<dbReference type="FunFam" id="3.30.160.60:FF:000741">
    <property type="entry name" value="Zinc finger matrin-type protein 5"/>
    <property type="match status" value="1"/>
</dbReference>
<evidence type="ECO:0000256" key="11">
    <source>
        <dbReference type="PROSITE-ProRule" id="PRU00723"/>
    </source>
</evidence>
<evidence type="ECO:0000313" key="16">
    <source>
        <dbReference type="Xenbase" id="XB-GENE-984924"/>
    </source>
</evidence>
<dbReference type="AGR" id="Xenbase:XB-GENE-984924"/>
<dbReference type="GO" id="GO:0005689">
    <property type="term" value="C:U12-type spliceosomal complex"/>
    <property type="evidence" value="ECO:0000318"/>
    <property type="project" value="GO_Central"/>
</dbReference>
<keyword evidence="6 11" id="KW-0862">Zinc</keyword>
<dbReference type="InterPro" id="IPR036236">
    <property type="entry name" value="Znf_C2H2_sf"/>
</dbReference>
<evidence type="ECO:0000259" key="12">
    <source>
        <dbReference type="PROSITE" id="PS50103"/>
    </source>
</evidence>
<evidence type="ECO:0000313" key="14">
    <source>
        <dbReference type="Proteomes" id="UP000008143"/>
    </source>
</evidence>
<keyword evidence="4" id="KW-0747">Spliceosome</keyword>
<dbReference type="Ensembl" id="ENSXETT00000095002">
    <property type="protein sequence ID" value="ENSXETP00000089347"/>
    <property type="gene ID" value="ENSXETG00000036198"/>
</dbReference>
<sequence>MGRRYFCDYCDRSFQDNLHNRKKHLNGVQHQRSKKAWFDAFRDASEVLAEEQTKKVCRRFIQCGQCDFGPGCRFSHLTVEELEALKGQVEVILFLNHLHTNCRQAGHLYVSCLLHSTPPQNGMNHLAWNGAETGRRSEKELLQCIVHSYFFFYNKIVKNNNLRLFVDISQSMERTVHMFIWGEHTMENVPCCILALQNESFIQLLSYTLSDFTF</sequence>
<dbReference type="Reactome" id="R-XTR-72165">
    <property type="pathway name" value="mRNA Splicing - Minor Pathway"/>
</dbReference>
<reference evidence="13" key="2">
    <citation type="submission" date="2020-05" db="UniProtKB">
        <authorList>
            <consortium name="Ensembl"/>
        </authorList>
    </citation>
    <scope>IDENTIFICATION</scope>
</reference>
<keyword evidence="2" id="KW-0507">mRNA processing</keyword>
<dbReference type="GeneTree" id="ENSGT00390000009869"/>
<evidence type="ECO:0000256" key="9">
    <source>
        <dbReference type="ARBA" id="ARBA00067764"/>
    </source>
</evidence>
<dbReference type="Proteomes" id="UP000008143">
    <property type="component" value="Chromosome 1"/>
</dbReference>
<keyword evidence="5 11" id="KW-0863">Zinc-finger</keyword>